<comment type="subcellular location">
    <subcellularLocation>
        <location evidence="1">Cell envelope</location>
    </subcellularLocation>
</comment>
<dbReference type="Pfam" id="PF00496">
    <property type="entry name" value="SBP_bac_5"/>
    <property type="match status" value="1"/>
</dbReference>
<evidence type="ECO:0000313" key="7">
    <source>
        <dbReference type="Proteomes" id="UP000262477"/>
    </source>
</evidence>
<reference evidence="6 7" key="1">
    <citation type="submission" date="2018-08" db="EMBL/GenBank/DDBJ databases">
        <title>Streptomyces NEAU-D10 sp. nov., a novel Actinomycete isolated from soil.</title>
        <authorList>
            <person name="Jin L."/>
        </authorList>
    </citation>
    <scope>NUCLEOTIDE SEQUENCE [LARGE SCALE GENOMIC DNA]</scope>
    <source>
        <strain evidence="6 7">NEAU-D10</strain>
    </source>
</reference>
<proteinExistence type="inferred from homology"/>
<organism evidence="6 7">
    <name type="scientific">Streptomyces inhibens</name>
    <dbReference type="NCBI Taxonomy" id="2293571"/>
    <lineage>
        <taxon>Bacteria</taxon>
        <taxon>Bacillati</taxon>
        <taxon>Actinomycetota</taxon>
        <taxon>Actinomycetes</taxon>
        <taxon>Kitasatosporales</taxon>
        <taxon>Streptomycetaceae</taxon>
        <taxon>Streptomyces</taxon>
    </lineage>
</organism>
<comment type="similarity">
    <text evidence="2">Belongs to the bacterial solute-binding protein 5 family.</text>
</comment>
<dbReference type="Gene3D" id="3.10.105.10">
    <property type="entry name" value="Dipeptide-binding Protein, Domain 3"/>
    <property type="match status" value="1"/>
</dbReference>
<dbReference type="PROSITE" id="PS51257">
    <property type="entry name" value="PROKAR_LIPOPROTEIN"/>
    <property type="match status" value="1"/>
</dbReference>
<evidence type="ECO:0000256" key="2">
    <source>
        <dbReference type="ARBA" id="ARBA00005695"/>
    </source>
</evidence>
<dbReference type="EMBL" id="QUAC01000193">
    <property type="protein sequence ID" value="REK87936.1"/>
    <property type="molecule type" value="Genomic_DNA"/>
</dbReference>
<dbReference type="OrthoDB" id="7888869at2"/>
<evidence type="ECO:0000256" key="3">
    <source>
        <dbReference type="ARBA" id="ARBA00022448"/>
    </source>
</evidence>
<comment type="caution">
    <text evidence="6">The sequence shown here is derived from an EMBL/GenBank/DDBJ whole genome shotgun (WGS) entry which is preliminary data.</text>
</comment>
<dbReference type="AlphaFoldDB" id="A0A371PZM8"/>
<name>A0A371PZM8_STRIH</name>
<dbReference type="InterPro" id="IPR039424">
    <property type="entry name" value="SBP_5"/>
</dbReference>
<protein>
    <submittedName>
        <fullName evidence="6">Peptide ABC transporter substrate-binding protein</fullName>
    </submittedName>
</protein>
<dbReference type="GO" id="GO:0015833">
    <property type="term" value="P:peptide transport"/>
    <property type="evidence" value="ECO:0007669"/>
    <property type="project" value="TreeGrafter"/>
</dbReference>
<dbReference type="Gene3D" id="3.40.190.10">
    <property type="entry name" value="Periplasmic binding protein-like II"/>
    <property type="match status" value="1"/>
</dbReference>
<dbReference type="GO" id="GO:0030313">
    <property type="term" value="C:cell envelope"/>
    <property type="evidence" value="ECO:0007669"/>
    <property type="project" value="UniProtKB-SubCell"/>
</dbReference>
<keyword evidence="4" id="KW-0732">Signal</keyword>
<evidence type="ECO:0000313" key="6">
    <source>
        <dbReference type="EMBL" id="REK87936.1"/>
    </source>
</evidence>
<dbReference type="InterPro" id="IPR000914">
    <property type="entry name" value="SBP_5_dom"/>
</dbReference>
<keyword evidence="7" id="KW-1185">Reference proteome</keyword>
<dbReference type="PANTHER" id="PTHR30290">
    <property type="entry name" value="PERIPLASMIC BINDING COMPONENT OF ABC TRANSPORTER"/>
    <property type="match status" value="1"/>
</dbReference>
<dbReference type="GO" id="GO:1904680">
    <property type="term" value="F:peptide transmembrane transporter activity"/>
    <property type="evidence" value="ECO:0007669"/>
    <property type="project" value="TreeGrafter"/>
</dbReference>
<evidence type="ECO:0000256" key="4">
    <source>
        <dbReference type="ARBA" id="ARBA00022729"/>
    </source>
</evidence>
<evidence type="ECO:0000259" key="5">
    <source>
        <dbReference type="Pfam" id="PF00496"/>
    </source>
</evidence>
<gene>
    <name evidence="6" type="ORF">DY245_24000</name>
</gene>
<evidence type="ECO:0000256" key="1">
    <source>
        <dbReference type="ARBA" id="ARBA00004196"/>
    </source>
</evidence>
<feature type="domain" description="Solute-binding protein family 5" evidence="5">
    <location>
        <begin position="106"/>
        <end position="511"/>
    </location>
</feature>
<dbReference type="RefSeq" id="WP_128509293.1">
    <property type="nucleotide sequence ID" value="NZ_QUAC01000193.1"/>
</dbReference>
<keyword evidence="3" id="KW-0813">Transport</keyword>
<dbReference type="SUPFAM" id="SSF53850">
    <property type="entry name" value="Periplasmic binding protein-like II"/>
    <property type="match status" value="1"/>
</dbReference>
<dbReference type="PANTHER" id="PTHR30290:SF10">
    <property type="entry name" value="PERIPLASMIC OLIGOPEPTIDE-BINDING PROTEIN-RELATED"/>
    <property type="match status" value="1"/>
</dbReference>
<dbReference type="Proteomes" id="UP000262477">
    <property type="component" value="Unassembled WGS sequence"/>
</dbReference>
<dbReference type="CDD" id="cd08513">
    <property type="entry name" value="PBP2_thermophilic_Hb8_like"/>
    <property type="match status" value="1"/>
</dbReference>
<sequence>MGLRSTRIRGPLGRVAVAALLGAVALVGCGPSGNVVTDLGATGGTPVEGGTATMALPPASTPNWIFPIGAPGYLASYNSAIQDLLFLRLFMPEQKGAALTMDSPRGLAEMPRYSDGNTTVSITLKKGHRWSDGKPVTTRDVKFWFDLIKYNKQDWASYSPKLLPDDVKAFEIVDDRTFRLRLDRAYNPTWFTANELQDFVALPVHAWNPGHQSPRQAFARLMRHARQFSAFATDPLWKTVNGPWRIEKWTTSGQVSLIPNKKYRGPDTPHLDRVVLKPFTTADSEFNVLRAGGVDYGYIPPSVMAQSTKFKEMGYRIDPWEGWAITYIVLNYHHPTAGPLLRQDYLRQALQRLIDQKSISRVIWHGSATPTLGPVPAGLLDADPYPYDPKRAKALLARHGWADRDGTLHCVRPGRGTGECGAGIHDGQELWLSLLSQSGSTETSNTMQAIKSEFGKAGITLDIRQQPLNTVLGTTVPCKQTEPLCAQWQLGFFGTQGSWYFPPDPSGEQIFASNAPSNMGNWSDPRTDRLIRATEYSDRPPPTSGRGDPHLASLLLRDYGREVARRLPVLWTPNPAYQVSAIRNDLRGVDQNPTLSLAPQNWYFVKKGGAGR</sequence>
<accession>A0A371PZM8</accession>